<dbReference type="Proteomes" id="UP001595798">
    <property type="component" value="Unassembled WGS sequence"/>
</dbReference>
<evidence type="ECO:0000256" key="1">
    <source>
        <dbReference type="ARBA" id="ARBA00004571"/>
    </source>
</evidence>
<dbReference type="PROSITE" id="PS52016">
    <property type="entry name" value="TONB_DEPENDENT_REC_3"/>
    <property type="match status" value="1"/>
</dbReference>
<evidence type="ECO:0000256" key="7">
    <source>
        <dbReference type="ARBA" id="ARBA00023136"/>
    </source>
</evidence>
<evidence type="ECO:0000256" key="8">
    <source>
        <dbReference type="ARBA" id="ARBA00023237"/>
    </source>
</evidence>
<evidence type="ECO:0000256" key="2">
    <source>
        <dbReference type="ARBA" id="ARBA00022448"/>
    </source>
</evidence>
<gene>
    <name evidence="15" type="ORF">ACFOZ5_18210</name>
</gene>
<keyword evidence="16" id="KW-1185">Reference proteome</keyword>
<keyword evidence="4 9" id="KW-0812">Transmembrane</keyword>
<dbReference type="InterPro" id="IPR010104">
    <property type="entry name" value="TonB_rcpt_bac"/>
</dbReference>
<dbReference type="EMBL" id="JBHSDI010000062">
    <property type="protein sequence ID" value="MFC4260958.1"/>
    <property type="molecule type" value="Genomic_DNA"/>
</dbReference>
<proteinExistence type="inferred from homology"/>
<dbReference type="InterPro" id="IPR037066">
    <property type="entry name" value="Plug_dom_sf"/>
</dbReference>
<evidence type="ECO:0000259" key="13">
    <source>
        <dbReference type="Pfam" id="PF00593"/>
    </source>
</evidence>
<evidence type="ECO:0000256" key="3">
    <source>
        <dbReference type="ARBA" id="ARBA00022452"/>
    </source>
</evidence>
<keyword evidence="6 10" id="KW-0798">TonB box</keyword>
<dbReference type="CDD" id="cd01347">
    <property type="entry name" value="ligand_gated_channel"/>
    <property type="match status" value="1"/>
</dbReference>
<feature type="chain" id="PRO_5045613334" evidence="12">
    <location>
        <begin position="30"/>
        <end position="844"/>
    </location>
</feature>
<dbReference type="SUPFAM" id="SSF56935">
    <property type="entry name" value="Porins"/>
    <property type="match status" value="1"/>
</dbReference>
<feature type="short sequence motif" description="TonB box" evidence="10">
    <location>
        <begin position="41"/>
        <end position="47"/>
    </location>
</feature>
<evidence type="ECO:0000313" key="15">
    <source>
        <dbReference type="EMBL" id="MFC4260958.1"/>
    </source>
</evidence>
<evidence type="ECO:0000256" key="11">
    <source>
        <dbReference type="RuleBase" id="RU003357"/>
    </source>
</evidence>
<dbReference type="InterPro" id="IPR036942">
    <property type="entry name" value="Beta-barrel_TonB_sf"/>
</dbReference>
<keyword evidence="2 9" id="KW-0813">Transport</keyword>
<organism evidence="15 16">
    <name type="scientific">Marinobacter lacisalsi</name>
    <dbReference type="NCBI Taxonomy" id="475979"/>
    <lineage>
        <taxon>Bacteria</taxon>
        <taxon>Pseudomonadati</taxon>
        <taxon>Pseudomonadota</taxon>
        <taxon>Gammaproteobacteria</taxon>
        <taxon>Pseudomonadales</taxon>
        <taxon>Marinobacteraceae</taxon>
        <taxon>Marinobacter</taxon>
    </lineage>
</organism>
<dbReference type="InterPro" id="IPR000531">
    <property type="entry name" value="Beta-barrel_TonB"/>
</dbReference>
<dbReference type="RefSeq" id="WP_379890085.1">
    <property type="nucleotide sequence ID" value="NZ_JBHSDI010000062.1"/>
</dbReference>
<comment type="caution">
    <text evidence="15">The sequence shown here is derived from an EMBL/GenBank/DDBJ whole genome shotgun (WGS) entry which is preliminary data.</text>
</comment>
<keyword evidence="5 12" id="KW-0732">Signal</keyword>
<evidence type="ECO:0000313" key="16">
    <source>
        <dbReference type="Proteomes" id="UP001595798"/>
    </source>
</evidence>
<dbReference type="Pfam" id="PF00593">
    <property type="entry name" value="TonB_dep_Rec_b-barrel"/>
    <property type="match status" value="1"/>
</dbReference>
<dbReference type="NCBIfam" id="TIGR01782">
    <property type="entry name" value="TonB-Xanth-Caul"/>
    <property type="match status" value="1"/>
</dbReference>
<dbReference type="PANTHER" id="PTHR40980:SF4">
    <property type="entry name" value="TONB-DEPENDENT RECEPTOR-LIKE BETA-BARREL DOMAIN-CONTAINING PROTEIN"/>
    <property type="match status" value="1"/>
</dbReference>
<accession>A0ABV8QMD3</accession>
<keyword evidence="3 9" id="KW-1134">Transmembrane beta strand</keyword>
<evidence type="ECO:0000256" key="12">
    <source>
        <dbReference type="SAM" id="SignalP"/>
    </source>
</evidence>
<feature type="domain" description="TonB-dependent receptor plug" evidence="14">
    <location>
        <begin position="65"/>
        <end position="162"/>
    </location>
</feature>
<comment type="similarity">
    <text evidence="9 11">Belongs to the TonB-dependent receptor family.</text>
</comment>
<dbReference type="Pfam" id="PF07715">
    <property type="entry name" value="Plug"/>
    <property type="match status" value="1"/>
</dbReference>
<keyword evidence="8 9" id="KW-0998">Cell outer membrane</keyword>
<evidence type="ECO:0000256" key="4">
    <source>
        <dbReference type="ARBA" id="ARBA00022692"/>
    </source>
</evidence>
<protein>
    <submittedName>
        <fullName evidence="15">TonB-dependent receptor</fullName>
    </submittedName>
</protein>
<reference evidence="16" key="1">
    <citation type="journal article" date="2019" name="Int. J. Syst. Evol. Microbiol.">
        <title>The Global Catalogue of Microorganisms (GCM) 10K type strain sequencing project: providing services to taxonomists for standard genome sequencing and annotation.</title>
        <authorList>
            <consortium name="The Broad Institute Genomics Platform"/>
            <consortium name="The Broad Institute Genome Sequencing Center for Infectious Disease"/>
            <person name="Wu L."/>
            <person name="Ma J."/>
        </authorList>
    </citation>
    <scope>NUCLEOTIDE SEQUENCE [LARGE SCALE GENOMIC DNA]</scope>
    <source>
        <strain evidence="16">CECT 7297</strain>
    </source>
</reference>
<dbReference type="InterPro" id="IPR012910">
    <property type="entry name" value="Plug_dom"/>
</dbReference>
<dbReference type="InterPro" id="IPR010916">
    <property type="entry name" value="TonB_box_CS"/>
</dbReference>
<feature type="domain" description="TonB-dependent receptor-like beta-barrel" evidence="13">
    <location>
        <begin position="370"/>
        <end position="810"/>
    </location>
</feature>
<evidence type="ECO:0000256" key="10">
    <source>
        <dbReference type="PROSITE-ProRule" id="PRU10143"/>
    </source>
</evidence>
<evidence type="ECO:0000256" key="9">
    <source>
        <dbReference type="PROSITE-ProRule" id="PRU01360"/>
    </source>
</evidence>
<sequence>METTSFKRSRLAFAIAALCIGSTTSMAGAQESAAPVSAEETVTVVGQAARLRTSLNQQRMSDNLQTIVTSDSINALPDANVSESLQRLPGISIERDQGEGRFVRIRGLGPDLNSVSVNGTQLPAPEGDRRAVALDVLPSGLVSSLVVTKAPTPDMDANGIGGNINIKSISALDKDGPFGKAKIEMSHNELVDKTSPAGALSGGTTLDLGTDGARLGVAAALSWEEREFGSDNVETGGAWDFGEDPAVLEEIEQRDYLITRERLGAALNLDLELNPDNLLYLRTMYSRYSDDEKRVGNIFEFEDHLAEGATGSAEVERELKAREEVQEILSASLGGEHRLREWLVEYSISASEASEKEDDGLGGAVFVAEDSFDGVGFRGTRKPDVSGPASLYQATTFSLDEVELADSEATDEEQNVRFDITRDLSFGAHPGLVKFGAKASQRTKETDENVWVYDDFESAGISADRLGMENFAGGELDYNPGRVGSDLKADAIRDLVSGLNKADYFDEEESRINDYRIDEDITAAYLMGRVDVRGLRLLGGFRYEHTDLSAEGTRLEDGEFLDNRVSNDYGNLLGSLHARYEIGDRTQLRASLTQSLARPTFEQLSPAFVIEDDEAEFGNPNLDPLESDNFDIGIEHYMGPTSAISAYAFYKRIDNFIYSTDVAGTGEWADFSEAKTFDNGDTAELRGVELAVSHKFSSLPAPWNGVIVGANGTWTRSDATVTSTDDGTPVRRNVRLPGQSDTTGNLTLGYETDRASIRLAGNYKSDYLMEIPDVADERYDLYEDDHFQLDLTASYYLMDNLMIQFDAVNLTDRPYYAYTGSEQYNAQYEEYGRTYRLSLTMTSF</sequence>
<evidence type="ECO:0000256" key="6">
    <source>
        <dbReference type="ARBA" id="ARBA00023077"/>
    </source>
</evidence>
<comment type="subcellular location">
    <subcellularLocation>
        <location evidence="1 9">Cell outer membrane</location>
        <topology evidence="1 9">Multi-pass membrane protein</topology>
    </subcellularLocation>
</comment>
<evidence type="ECO:0000259" key="14">
    <source>
        <dbReference type="Pfam" id="PF07715"/>
    </source>
</evidence>
<dbReference type="PROSITE" id="PS00430">
    <property type="entry name" value="TONB_DEPENDENT_REC_1"/>
    <property type="match status" value="1"/>
</dbReference>
<keyword evidence="7 9" id="KW-0472">Membrane</keyword>
<keyword evidence="15" id="KW-0675">Receptor</keyword>
<dbReference type="Gene3D" id="2.170.130.10">
    <property type="entry name" value="TonB-dependent receptor, plug domain"/>
    <property type="match status" value="1"/>
</dbReference>
<dbReference type="InterPro" id="IPR039426">
    <property type="entry name" value="TonB-dep_rcpt-like"/>
</dbReference>
<name>A0ABV8QMD3_9GAMM</name>
<evidence type="ECO:0000256" key="5">
    <source>
        <dbReference type="ARBA" id="ARBA00022729"/>
    </source>
</evidence>
<dbReference type="PANTHER" id="PTHR40980">
    <property type="entry name" value="PLUG DOMAIN-CONTAINING PROTEIN"/>
    <property type="match status" value="1"/>
</dbReference>
<dbReference type="Gene3D" id="2.40.170.20">
    <property type="entry name" value="TonB-dependent receptor, beta-barrel domain"/>
    <property type="match status" value="1"/>
</dbReference>
<feature type="signal peptide" evidence="12">
    <location>
        <begin position="1"/>
        <end position="29"/>
    </location>
</feature>